<name>A0A5N5WXW0_9EURO</name>
<comment type="caution">
    <text evidence="8">Lacks conserved residue(s) required for the propagation of feature annotation.</text>
</comment>
<evidence type="ECO:0000256" key="3">
    <source>
        <dbReference type="ARBA" id="ARBA00009386"/>
    </source>
</evidence>
<evidence type="ECO:0000256" key="6">
    <source>
        <dbReference type="ARBA" id="ARBA00022989"/>
    </source>
</evidence>
<dbReference type="InterPro" id="IPR003038">
    <property type="entry name" value="DAD/Ost2"/>
</dbReference>
<dbReference type="EMBL" id="ML732228">
    <property type="protein sequence ID" value="KAB8073386.1"/>
    <property type="molecule type" value="Genomic_DNA"/>
</dbReference>
<feature type="region of interest" description="Disordered" evidence="9">
    <location>
        <begin position="1"/>
        <end position="23"/>
    </location>
</feature>
<comment type="subcellular location">
    <subcellularLocation>
        <location evidence="1 8">Endoplasmic reticulum membrane</location>
        <topology evidence="1 8">Multi-pass membrane protein</topology>
    </subcellularLocation>
</comment>
<dbReference type="UniPathway" id="UPA00378"/>
<comment type="pathway">
    <text evidence="2 8">Protein modification; protein glycosylation.</text>
</comment>
<evidence type="ECO:0000256" key="4">
    <source>
        <dbReference type="ARBA" id="ARBA00022692"/>
    </source>
</evidence>
<evidence type="ECO:0000256" key="5">
    <source>
        <dbReference type="ARBA" id="ARBA00022824"/>
    </source>
</evidence>
<proteinExistence type="inferred from homology"/>
<evidence type="ECO:0000256" key="1">
    <source>
        <dbReference type="ARBA" id="ARBA00004477"/>
    </source>
</evidence>
<dbReference type="OrthoDB" id="445566at2759"/>
<evidence type="ECO:0000256" key="9">
    <source>
        <dbReference type="SAM" id="MobiDB-lite"/>
    </source>
</evidence>
<protein>
    <recommendedName>
        <fullName evidence="8">Dolichyl-diphosphooligosaccharide--protein glycosyltransferase subunit OST2</fullName>
        <shortName evidence="8">Oligosaccharyl transferase subunit OST2</shortName>
    </recommendedName>
</protein>
<dbReference type="GO" id="GO:0008250">
    <property type="term" value="C:oligosaccharyltransferase complex"/>
    <property type="evidence" value="ECO:0007669"/>
    <property type="project" value="InterPro"/>
</dbReference>
<evidence type="ECO:0000313" key="11">
    <source>
        <dbReference type="Proteomes" id="UP000326565"/>
    </source>
</evidence>
<dbReference type="Pfam" id="PF02109">
    <property type="entry name" value="DAD"/>
    <property type="match status" value="1"/>
</dbReference>
<dbReference type="AlphaFoldDB" id="A0A5N5WXW0"/>
<keyword evidence="6 8" id="KW-1133">Transmembrane helix</keyword>
<evidence type="ECO:0000256" key="8">
    <source>
        <dbReference type="RuleBase" id="RU361136"/>
    </source>
</evidence>
<organism evidence="10 11">
    <name type="scientific">Aspergillus leporis</name>
    <dbReference type="NCBI Taxonomy" id="41062"/>
    <lineage>
        <taxon>Eukaryota</taxon>
        <taxon>Fungi</taxon>
        <taxon>Dikarya</taxon>
        <taxon>Ascomycota</taxon>
        <taxon>Pezizomycotina</taxon>
        <taxon>Eurotiomycetes</taxon>
        <taxon>Eurotiomycetidae</taxon>
        <taxon>Eurotiales</taxon>
        <taxon>Aspergillaceae</taxon>
        <taxon>Aspergillus</taxon>
        <taxon>Aspergillus subgen. Circumdati</taxon>
    </lineage>
</organism>
<comment type="function">
    <text evidence="8">Subunit of the oligosaccharyl transferase (OST) complex that catalyzes the initial transfer of a defined glycan (Glc(3)Man(9)GlcNAc(2) in eukaryotes) from the lipid carrier dolichol-pyrophosphate to an asparagine residue within an Asn-X-Ser/Thr consensus motif in nascent polypeptide chains, the first step in protein N-glycosylation. N-glycosylation occurs cotranslationally and the complex associates with the Sec61 complex at the channel-forming translocon complex that mediates protein translocation across the endoplasmic reticulum (ER). All subunits are required for a maximal enzyme activity.</text>
</comment>
<keyword evidence="11" id="KW-1185">Reference proteome</keyword>
<keyword evidence="4 8" id="KW-0812">Transmembrane</keyword>
<feature type="transmembrane region" description="Helical" evidence="8">
    <location>
        <begin position="52"/>
        <end position="76"/>
    </location>
</feature>
<dbReference type="PIRSF" id="PIRSF005588">
    <property type="entry name" value="DAD"/>
    <property type="match status" value="1"/>
</dbReference>
<dbReference type="PANTHER" id="PTHR10705">
    <property type="entry name" value="DOLICHYL-DIPHOSPHOOLIGOSACCHARIDE--PROTEIN GLYCOSYLTRANSFERASE SUBUNIT DAD1"/>
    <property type="match status" value="1"/>
</dbReference>
<feature type="transmembrane region" description="Helical" evidence="8">
    <location>
        <begin position="135"/>
        <end position="154"/>
    </location>
</feature>
<comment type="similarity">
    <text evidence="3 8">Belongs to the DAD/OST2 family.</text>
</comment>
<evidence type="ECO:0000313" key="10">
    <source>
        <dbReference type="EMBL" id="KAB8073386.1"/>
    </source>
</evidence>
<reference evidence="10 11" key="1">
    <citation type="submission" date="2019-04" db="EMBL/GenBank/DDBJ databases">
        <title>Friends and foes A comparative genomics study of 23 Aspergillus species from section Flavi.</title>
        <authorList>
            <consortium name="DOE Joint Genome Institute"/>
            <person name="Kjaerbolling I."/>
            <person name="Vesth T."/>
            <person name="Frisvad J.C."/>
            <person name="Nybo J.L."/>
            <person name="Theobald S."/>
            <person name="Kildgaard S."/>
            <person name="Isbrandt T."/>
            <person name="Kuo A."/>
            <person name="Sato A."/>
            <person name="Lyhne E.K."/>
            <person name="Kogle M.E."/>
            <person name="Wiebenga A."/>
            <person name="Kun R.S."/>
            <person name="Lubbers R.J."/>
            <person name="Makela M.R."/>
            <person name="Barry K."/>
            <person name="Chovatia M."/>
            <person name="Clum A."/>
            <person name="Daum C."/>
            <person name="Haridas S."/>
            <person name="He G."/>
            <person name="LaButti K."/>
            <person name="Lipzen A."/>
            <person name="Mondo S."/>
            <person name="Riley R."/>
            <person name="Salamov A."/>
            <person name="Simmons B.A."/>
            <person name="Magnuson J.K."/>
            <person name="Henrissat B."/>
            <person name="Mortensen U.H."/>
            <person name="Larsen T.O."/>
            <person name="Devries R.P."/>
            <person name="Grigoriev I.V."/>
            <person name="Machida M."/>
            <person name="Baker S.E."/>
            <person name="Andersen M.R."/>
        </authorList>
    </citation>
    <scope>NUCLEOTIDE SEQUENCE [LARGE SCALE GENOMIC DNA]</scope>
    <source>
        <strain evidence="10 11">CBS 151.66</strain>
    </source>
</reference>
<accession>A0A5N5WXW0</accession>
<dbReference type="GO" id="GO:0006487">
    <property type="term" value="P:protein N-linked glycosylation"/>
    <property type="evidence" value="ECO:0007669"/>
    <property type="project" value="TreeGrafter"/>
</dbReference>
<keyword evidence="5 8" id="KW-0256">Endoplasmic reticulum</keyword>
<evidence type="ECO:0000256" key="7">
    <source>
        <dbReference type="ARBA" id="ARBA00023136"/>
    </source>
</evidence>
<dbReference type="PANTHER" id="PTHR10705:SF0">
    <property type="entry name" value="DOLICHYL-DIPHOSPHOOLIGOSACCHARIDE--PROTEIN GLYCOSYLTRANSFERASE SUBUNIT DAD1"/>
    <property type="match status" value="1"/>
</dbReference>
<dbReference type="Proteomes" id="UP000326565">
    <property type="component" value="Unassembled WGS sequence"/>
</dbReference>
<gene>
    <name evidence="10" type="ORF">BDV29DRAFT_138465</name>
</gene>
<keyword evidence="7 8" id="KW-0472">Membrane</keyword>
<evidence type="ECO:0000256" key="2">
    <source>
        <dbReference type="ARBA" id="ARBA00004922"/>
    </source>
</evidence>
<sequence>MPAKRTTTAPVAPQTTRSLSSGPKTLAANSSVYDIVHHVWQQYLATTPQRTMLLDAFMAFLVLVGGIQFVYCVVAGNYPFNAFLSGFCAAVGQFVLTASLRMQTSNGVLKEGAAKSGVKGKKDGKSAEGVSHERAFADYIFGSLILHFFCINFIN</sequence>
<comment type="subunit">
    <text evidence="8">Component of the oligosaccharyltransferase (OST) complex.</text>
</comment>